<accession>A0ACC3A2C2</accession>
<organism evidence="1 2">
    <name type="scientific">Neophaeococcomyces mojaviensis</name>
    <dbReference type="NCBI Taxonomy" id="3383035"/>
    <lineage>
        <taxon>Eukaryota</taxon>
        <taxon>Fungi</taxon>
        <taxon>Dikarya</taxon>
        <taxon>Ascomycota</taxon>
        <taxon>Pezizomycotina</taxon>
        <taxon>Eurotiomycetes</taxon>
        <taxon>Chaetothyriomycetidae</taxon>
        <taxon>Chaetothyriales</taxon>
        <taxon>Chaetothyriales incertae sedis</taxon>
        <taxon>Neophaeococcomyces</taxon>
    </lineage>
</organism>
<keyword evidence="2" id="KW-1185">Reference proteome</keyword>
<sequence>MLQRWTAGRFLRLPRFARFDLTPEALNKRIPQRRLLSTTKSPNAELAPLRKQLKDAARADRTARHAGVKATCTSKAETLSQWELTVGIEIHAQLNTSVKLFSYASAEYNEHPNASSWPFDLAVPGSQPLFQPAVLVPALRAALALKCQIQSRSKFDRKHYFYHDQPAGYQITQFYEPFAKDGRLVLTPQDGLGHKDDDTIEVGIKQIQLEQDTARTQEQDEHTSLIDFNRSGHALIEIISLPHLHSPEAAAAYVRKVQSILHAVDATTTGMELGGLRADVNVSVRRTDDRSARHSYSGVTGLGQRTEIKNLSSFKAVEDAVRAERDRQISVLEAGGVVEGETRGWSLSSPGITRRLRGKEGEVDYRYMPDPDISPLYIDESLVTHFQRTLPPVPEQLLDMLCTTYGLTIDDSRALLSLDDGTRLLYYQDVVSRLYTDTAQPRPSVQAANWVLHELGALLTTASTVWSPDLVDAQQMADLIVLQRENKITGPSAKRLLRILFDGDKSSVAEIVRREDLLFISMTNEEYDELAARVIGEHQAEADAVRQGGKRSSGKLKFLLGQMMRHGGRNRVQAQKAEEVLQSKLKPNDV</sequence>
<reference evidence="1" key="1">
    <citation type="submission" date="2022-10" db="EMBL/GenBank/DDBJ databases">
        <title>Culturing micro-colonial fungi from biological soil crusts in the Mojave desert and describing Neophaeococcomyces mojavensis, and introducing the new genera and species Taxawa tesnikishii.</title>
        <authorList>
            <person name="Kurbessoian T."/>
            <person name="Stajich J.E."/>
        </authorList>
    </citation>
    <scope>NUCLEOTIDE SEQUENCE</scope>
    <source>
        <strain evidence="1">JES_112</strain>
    </source>
</reference>
<proteinExistence type="predicted"/>
<evidence type="ECO:0000313" key="2">
    <source>
        <dbReference type="Proteomes" id="UP001172386"/>
    </source>
</evidence>
<dbReference type="EMBL" id="JAPDRQ010000124">
    <property type="protein sequence ID" value="KAJ9654317.1"/>
    <property type="molecule type" value="Genomic_DNA"/>
</dbReference>
<comment type="caution">
    <text evidence="1">The sequence shown here is derived from an EMBL/GenBank/DDBJ whole genome shotgun (WGS) entry which is preliminary data.</text>
</comment>
<protein>
    <submittedName>
        <fullName evidence="1">Uncharacterized protein</fullName>
    </submittedName>
</protein>
<gene>
    <name evidence="1" type="ORF">H2198_006615</name>
</gene>
<dbReference type="Proteomes" id="UP001172386">
    <property type="component" value="Unassembled WGS sequence"/>
</dbReference>
<name>A0ACC3A2C2_9EURO</name>
<evidence type="ECO:0000313" key="1">
    <source>
        <dbReference type="EMBL" id="KAJ9654317.1"/>
    </source>
</evidence>